<feature type="domain" description="Transposase-associated" evidence="2">
    <location>
        <begin position="131"/>
        <end position="197"/>
    </location>
</feature>
<dbReference type="InterPro" id="IPR013785">
    <property type="entry name" value="Aldolase_TIM"/>
</dbReference>
<evidence type="ECO:0000313" key="4">
    <source>
        <dbReference type="Proteomes" id="UP000583929"/>
    </source>
</evidence>
<reference evidence="3 4" key="1">
    <citation type="journal article" date="2020" name="bioRxiv">
        <title>Sequence and annotation of 42 cannabis genomes reveals extensive copy number variation in cannabinoid synthesis and pathogen resistance genes.</title>
        <authorList>
            <person name="Mckernan K.J."/>
            <person name="Helbert Y."/>
            <person name="Kane L.T."/>
            <person name="Ebling H."/>
            <person name="Zhang L."/>
            <person name="Liu B."/>
            <person name="Eaton Z."/>
            <person name="Mclaughlin S."/>
            <person name="Kingan S."/>
            <person name="Baybayan P."/>
            <person name="Concepcion G."/>
            <person name="Jordan M."/>
            <person name="Riva A."/>
            <person name="Barbazuk W."/>
            <person name="Harkins T."/>
        </authorList>
    </citation>
    <scope>NUCLEOTIDE SEQUENCE [LARGE SCALE GENOMIC DNA]</scope>
    <source>
        <strain evidence="4">cv. Jamaican Lion 4</strain>
        <tissue evidence="3">Leaf</tissue>
    </source>
</reference>
<keyword evidence="4" id="KW-1185">Reference proteome</keyword>
<evidence type="ECO:0000259" key="2">
    <source>
        <dbReference type="Pfam" id="PF13963"/>
    </source>
</evidence>
<dbReference type="EMBL" id="JAATIQ010000050">
    <property type="protein sequence ID" value="KAF4392972.1"/>
    <property type="molecule type" value="Genomic_DNA"/>
</dbReference>
<evidence type="ECO:0000256" key="1">
    <source>
        <dbReference type="SAM" id="MobiDB-lite"/>
    </source>
</evidence>
<accession>A0A7J6HCI6</accession>
<dbReference type="Proteomes" id="UP000583929">
    <property type="component" value="Unassembled WGS sequence"/>
</dbReference>
<dbReference type="Gene3D" id="3.20.20.70">
    <property type="entry name" value="Aldolase class I"/>
    <property type="match status" value="1"/>
</dbReference>
<protein>
    <recommendedName>
        <fullName evidence="2">Transposase-associated domain-containing protein</fullName>
    </recommendedName>
</protein>
<dbReference type="Pfam" id="PF13963">
    <property type="entry name" value="Transpos_assoc"/>
    <property type="match status" value="1"/>
</dbReference>
<name>A0A7J6HCI6_CANSA</name>
<dbReference type="InterPro" id="IPR029480">
    <property type="entry name" value="Transpos_assoc"/>
</dbReference>
<sequence length="531" mass="60205">MQIISSLEEERLGFFVLQLSAPKDNRWCFVLNSSDDMNFECLGLLRMCEIISVFTVKTGKSSLEQISKVYGNQAVVVSIDPRRVYINDPNDVEFKTVQMVKNLHGISVHLIILCSWKSIGGAIDSFTETFGRASNEYKEGARSFVETIEKEANYPEKLLCPCKFCRNLSHQKVNLLYEHLVINGIDPTYTIWFHHGEEAPRSDDIEEMNSFDAFNLFSATNIDRTSYVKMTMKLKNVKKNKESKIQETQKDELLKAKNSVLLQRKTRRKMIVRDSSEDEETPGQEKEICSTKRKRSLRKKASRSKTPIPISLTPISNSPTVNTRSKTPQISITMPTIDSPALNTRGSLRRRSIGSSPVLDDDILGDSSLPSKTPKEKGDLLSNILGPEKGSYVRGYGKGVTKTKLAIASEKEEHICRIENEYKELKEKVAVMEQLINSFINSKSHSNLSGEQSNAHNRPTRGDVGIQGQKCDLLDWTGSGNINLNWSLMLMRCKQAVWKGFYIVKIMNDGIPQQWCNLTSRRLMWCLLGRT</sequence>
<proteinExistence type="predicted"/>
<evidence type="ECO:0000313" key="3">
    <source>
        <dbReference type="EMBL" id="KAF4392972.1"/>
    </source>
</evidence>
<feature type="region of interest" description="Disordered" evidence="1">
    <location>
        <begin position="272"/>
        <end position="382"/>
    </location>
</feature>
<gene>
    <name evidence="3" type="ORF">G4B88_011967</name>
</gene>
<feature type="compositionally biased region" description="Basic residues" evidence="1">
    <location>
        <begin position="291"/>
        <end position="303"/>
    </location>
</feature>
<organism evidence="3 4">
    <name type="scientific">Cannabis sativa</name>
    <name type="common">Hemp</name>
    <name type="synonym">Marijuana</name>
    <dbReference type="NCBI Taxonomy" id="3483"/>
    <lineage>
        <taxon>Eukaryota</taxon>
        <taxon>Viridiplantae</taxon>
        <taxon>Streptophyta</taxon>
        <taxon>Embryophyta</taxon>
        <taxon>Tracheophyta</taxon>
        <taxon>Spermatophyta</taxon>
        <taxon>Magnoliopsida</taxon>
        <taxon>eudicotyledons</taxon>
        <taxon>Gunneridae</taxon>
        <taxon>Pentapetalae</taxon>
        <taxon>rosids</taxon>
        <taxon>fabids</taxon>
        <taxon>Rosales</taxon>
        <taxon>Cannabaceae</taxon>
        <taxon>Cannabis</taxon>
    </lineage>
</organism>
<comment type="caution">
    <text evidence="3">The sequence shown here is derived from an EMBL/GenBank/DDBJ whole genome shotgun (WGS) entry which is preliminary data.</text>
</comment>
<dbReference type="AlphaFoldDB" id="A0A7J6HCI6"/>
<feature type="compositionally biased region" description="Polar residues" evidence="1">
    <location>
        <begin position="313"/>
        <end position="344"/>
    </location>
</feature>